<dbReference type="SUPFAM" id="SSF55298">
    <property type="entry name" value="YjgF-like"/>
    <property type="match status" value="1"/>
</dbReference>
<reference evidence="2" key="1">
    <citation type="submission" date="2016-11" db="UniProtKB">
        <authorList>
            <consortium name="WormBaseParasite"/>
        </authorList>
    </citation>
    <scope>IDENTIFICATION</scope>
</reference>
<dbReference type="WBParaSite" id="snap_masked-unitig_26502-processed-gene-0.0-mRNA-1">
    <property type="protein sequence ID" value="snap_masked-unitig_26502-processed-gene-0.0-mRNA-1"/>
    <property type="gene ID" value="snap_masked-unitig_26502-processed-gene-0.0"/>
</dbReference>
<proteinExistence type="predicted"/>
<keyword evidence="1" id="KW-1185">Reference proteome</keyword>
<evidence type="ECO:0000313" key="1">
    <source>
        <dbReference type="Proteomes" id="UP000095280"/>
    </source>
</evidence>
<organism evidence="1 2">
    <name type="scientific">Macrostomum lignano</name>
    <dbReference type="NCBI Taxonomy" id="282301"/>
    <lineage>
        <taxon>Eukaryota</taxon>
        <taxon>Metazoa</taxon>
        <taxon>Spiralia</taxon>
        <taxon>Lophotrochozoa</taxon>
        <taxon>Platyhelminthes</taxon>
        <taxon>Rhabditophora</taxon>
        <taxon>Macrostomorpha</taxon>
        <taxon>Macrostomida</taxon>
        <taxon>Macrostomidae</taxon>
        <taxon>Macrostomum</taxon>
    </lineage>
</organism>
<evidence type="ECO:0000313" key="2">
    <source>
        <dbReference type="WBParaSite" id="snap_masked-unitig_26502-processed-gene-0.0-mRNA-1"/>
    </source>
</evidence>
<name>A0A1I8JMN3_9PLAT</name>
<sequence>MLRKIIATTSAPAAVGPLPSQPGSLGQLCTCLVRSASTCHHADGRPDVESQAEQVLINMAAVLKAALRHEQGGEDHGAAGRYERLCQVNAHLRQAFQRAIPSQGLLPGSWLAQAGPWLEIEAVAARWRRLRQTT</sequence>
<protein>
    <submittedName>
        <fullName evidence="2">PUB domain-containing protein</fullName>
    </submittedName>
</protein>
<dbReference type="Proteomes" id="UP000095280">
    <property type="component" value="Unplaced"/>
</dbReference>
<dbReference type="AlphaFoldDB" id="A0A1I8JMN3"/>
<dbReference type="InterPro" id="IPR035959">
    <property type="entry name" value="RutC-like_sf"/>
</dbReference>
<accession>A0A1I8JMN3</accession>